<dbReference type="AlphaFoldDB" id="A0AAX4I7N1"/>
<dbReference type="GeneID" id="87940907"/>
<keyword evidence="2" id="KW-1133">Transmembrane helix</keyword>
<dbReference type="Proteomes" id="UP001322277">
    <property type="component" value="Chromosome 3"/>
</dbReference>
<proteinExistence type="predicted"/>
<organism evidence="3 4">
    <name type="scientific">Colletotrichum destructivum</name>
    <dbReference type="NCBI Taxonomy" id="34406"/>
    <lineage>
        <taxon>Eukaryota</taxon>
        <taxon>Fungi</taxon>
        <taxon>Dikarya</taxon>
        <taxon>Ascomycota</taxon>
        <taxon>Pezizomycotina</taxon>
        <taxon>Sordariomycetes</taxon>
        <taxon>Hypocreomycetidae</taxon>
        <taxon>Glomerellales</taxon>
        <taxon>Glomerellaceae</taxon>
        <taxon>Colletotrichum</taxon>
        <taxon>Colletotrichum destructivum species complex</taxon>
    </lineage>
</organism>
<keyword evidence="4" id="KW-1185">Reference proteome</keyword>
<accession>A0AAX4I7N1</accession>
<dbReference type="RefSeq" id="XP_062776614.1">
    <property type="nucleotide sequence ID" value="XM_062920563.1"/>
</dbReference>
<evidence type="ECO:0000313" key="3">
    <source>
        <dbReference type="EMBL" id="WQF79390.1"/>
    </source>
</evidence>
<reference evidence="4" key="1">
    <citation type="journal article" date="2023" name="bioRxiv">
        <title>Complete genome of the Medicago anthracnose fungus, Colletotrichum destructivum, reveals a mini-chromosome-like region within a core chromosome.</title>
        <authorList>
            <person name="Lapalu N."/>
            <person name="Simon A."/>
            <person name="Lu A."/>
            <person name="Plaumann P.-L."/>
            <person name="Amselem J."/>
            <person name="Pigne S."/>
            <person name="Auger A."/>
            <person name="Koch C."/>
            <person name="Dallery J.-F."/>
            <person name="O'Connell R.J."/>
        </authorList>
    </citation>
    <scope>NUCLEOTIDE SEQUENCE [LARGE SCALE GENOMIC DNA]</scope>
    <source>
        <strain evidence="4">CBS 520.97</strain>
    </source>
</reference>
<keyword evidence="2" id="KW-0472">Membrane</keyword>
<dbReference type="KEGG" id="cdet:87940907"/>
<name>A0AAX4I7N1_9PEZI</name>
<feature type="region of interest" description="Disordered" evidence="1">
    <location>
        <begin position="32"/>
        <end position="62"/>
    </location>
</feature>
<gene>
    <name evidence="3" type="ORF">CDEST_04404</name>
</gene>
<feature type="transmembrane region" description="Helical" evidence="2">
    <location>
        <begin position="675"/>
        <end position="692"/>
    </location>
</feature>
<keyword evidence="2" id="KW-0812">Transmembrane</keyword>
<feature type="transmembrane region" description="Helical" evidence="2">
    <location>
        <begin position="400"/>
        <end position="421"/>
    </location>
</feature>
<evidence type="ECO:0000256" key="1">
    <source>
        <dbReference type="SAM" id="MobiDB-lite"/>
    </source>
</evidence>
<dbReference type="EMBL" id="CP137307">
    <property type="protein sequence ID" value="WQF79390.1"/>
    <property type="molecule type" value="Genomic_DNA"/>
</dbReference>
<sequence length="825" mass="92578">MASTLPPAQLEHVLQQLVNNLADLHKVLSDQRKPCHTENEQVTAQNSPEPGGDAEGLKTPPPLETATTICAASTAEPNRTDEDAPVVHLTGAISDVAEDAVVSEPLQSDAFVPLPRNLNEWIVSPLPNGIRLKVFQASGTKWLQDHPLFGLMTLKLDLNKAGASRSILEGYTEDPIHMGFWTQYFESVYANYTCFVRTRFQLVDIPALEGGKMRAHSTCASVLGFAASVRPTSKPSTTGVASFFSQMWGHQVPEACATPSNNCRRNRMVKSRVLGRSTLSIPVLAALSSWLSPASSEQIIQIISSYILPRHIAMHQRSLYSIFPRPSTPADSAPESTRFVFNISYWVPMIHFPDIEDPQSHEEGLLICRELGSVFGPQHLADASDTDSTQQQFGQVGPTALAAGTIGGLGYTVTDLLFLLLRRINFVLLAKYSPLQRTQNTVKEKWKDLMSEGRRSTVLERRSTVVTTLNEISPHSKYTIVILSDDKVEQKSSSEALNQLLIRCDEIEEPARPSGISHHLLLVSTTMSTWEQRWHEILDVIEVETSIQMHEIQNTQRLDELMFDRSFRLSKKYFSLLQFLKLASKSVEEPTFNFEASHRHFLEIVTSAAQHVHDEEWNGVKDRWNHVATSVGVATRRIQDRIEHLIEEVKTHQESMFNATSLRETNNGMALNRSVYVLTAVTILYAPVGFMAQDTKFIKTFWALPFLNSPAEEGHTKVLHGFWTSFITIPILTYFVSVYASLFFGSSRFRKTESQNFKMRWAYYSELRGYVRDILSHCTGSIRFSVRGIYRQRPAAMFGPAPARTYDITGTREDGIETQLGSEGV</sequence>
<evidence type="ECO:0000313" key="4">
    <source>
        <dbReference type="Proteomes" id="UP001322277"/>
    </source>
</evidence>
<protein>
    <submittedName>
        <fullName evidence="3">Uncharacterized protein</fullName>
    </submittedName>
</protein>
<evidence type="ECO:0000256" key="2">
    <source>
        <dbReference type="SAM" id="Phobius"/>
    </source>
</evidence>
<feature type="transmembrane region" description="Helical" evidence="2">
    <location>
        <begin position="722"/>
        <end position="744"/>
    </location>
</feature>